<comment type="caution">
    <text evidence="1">The sequence shown here is derived from an EMBL/GenBank/DDBJ whole genome shotgun (WGS) entry which is preliminary data.</text>
</comment>
<dbReference type="EMBL" id="VSSQ01062050">
    <property type="protein sequence ID" value="MPN15318.1"/>
    <property type="molecule type" value="Genomic_DNA"/>
</dbReference>
<dbReference type="AlphaFoldDB" id="A0A645FLN1"/>
<evidence type="ECO:0000313" key="1">
    <source>
        <dbReference type="EMBL" id="MPN15318.1"/>
    </source>
</evidence>
<gene>
    <name evidence="1" type="ORF">SDC9_162648</name>
</gene>
<organism evidence="1">
    <name type="scientific">bioreactor metagenome</name>
    <dbReference type="NCBI Taxonomy" id="1076179"/>
    <lineage>
        <taxon>unclassified sequences</taxon>
        <taxon>metagenomes</taxon>
        <taxon>ecological metagenomes</taxon>
    </lineage>
</organism>
<proteinExistence type="predicted"/>
<protein>
    <submittedName>
        <fullName evidence="1">Uncharacterized protein</fullName>
    </submittedName>
</protein>
<reference evidence="1" key="1">
    <citation type="submission" date="2019-08" db="EMBL/GenBank/DDBJ databases">
        <authorList>
            <person name="Kucharzyk K."/>
            <person name="Murdoch R.W."/>
            <person name="Higgins S."/>
            <person name="Loffler F."/>
        </authorList>
    </citation>
    <scope>NUCLEOTIDE SEQUENCE</scope>
</reference>
<name>A0A645FLN1_9ZZZZ</name>
<sequence>MGQFREAFDVKDLKRRIRDRFTEDEARIFVKEGGYFLVRHILADEADLDAKFPERHGK</sequence>
<accession>A0A645FLN1</accession>